<proteinExistence type="predicted"/>
<organism evidence="1 2">
    <name type="scientific">Thioflavicoccus mobilis 8321</name>
    <dbReference type="NCBI Taxonomy" id="765912"/>
    <lineage>
        <taxon>Bacteria</taxon>
        <taxon>Pseudomonadati</taxon>
        <taxon>Pseudomonadota</taxon>
        <taxon>Gammaproteobacteria</taxon>
        <taxon>Chromatiales</taxon>
        <taxon>Chromatiaceae</taxon>
        <taxon>Thioflavicoccus</taxon>
    </lineage>
</organism>
<protein>
    <recommendedName>
        <fullName evidence="3">DUF1640 domain-containing protein</fullName>
    </recommendedName>
</protein>
<dbReference type="OrthoDB" id="5796679at2"/>
<evidence type="ECO:0000313" key="1">
    <source>
        <dbReference type="EMBL" id="AGA92007.1"/>
    </source>
</evidence>
<dbReference type="KEGG" id="tmb:Thimo_3335"/>
<dbReference type="HOGENOM" id="CLU_135689_0_0_6"/>
<sequence length="123" mass="13869">MNSSVALHEALTSTSDERARARAIAEAFERLDERYPPLPDLATQGHLRGTELRLQKGIEEVRARLAMEIEQVRAALRETELRLPKEIEQVRGEIARTKVDFLKWIVPLMCAQVAAIAALVKLL</sequence>
<name>L0H1V1_9GAMM</name>
<dbReference type="eggNOG" id="ENOG5031KXS">
    <property type="taxonomic scope" value="Bacteria"/>
</dbReference>
<dbReference type="STRING" id="765912.Thimo_3335"/>
<evidence type="ECO:0008006" key="3">
    <source>
        <dbReference type="Google" id="ProtNLM"/>
    </source>
</evidence>
<dbReference type="AlphaFoldDB" id="L0H1V1"/>
<gene>
    <name evidence="1" type="ORF">Thimo_3335</name>
</gene>
<dbReference type="Proteomes" id="UP000010816">
    <property type="component" value="Chromosome"/>
</dbReference>
<reference evidence="1 2" key="1">
    <citation type="submission" date="2011-09" db="EMBL/GenBank/DDBJ databases">
        <title>Complete sequence of chromosome of Thioflavicoccus mobilis 8321.</title>
        <authorList>
            <consortium name="US DOE Joint Genome Institute"/>
            <person name="Lucas S."/>
            <person name="Han J."/>
            <person name="Lapidus A."/>
            <person name="Cheng J.-F."/>
            <person name="Goodwin L."/>
            <person name="Pitluck S."/>
            <person name="Peters L."/>
            <person name="Ovchinnikova G."/>
            <person name="Lu M."/>
            <person name="Detter J.C."/>
            <person name="Han C."/>
            <person name="Tapia R."/>
            <person name="Land M."/>
            <person name="Hauser L."/>
            <person name="Kyrpides N."/>
            <person name="Ivanova N."/>
            <person name="Pagani I."/>
            <person name="Vogl K."/>
            <person name="Liu Z."/>
            <person name="Imhoff J."/>
            <person name="Thiel V."/>
            <person name="Frigaard N.-U."/>
            <person name="Bryant D."/>
            <person name="Woyke T."/>
        </authorList>
    </citation>
    <scope>NUCLEOTIDE SEQUENCE [LARGE SCALE GENOMIC DNA]</scope>
    <source>
        <strain evidence="1 2">8321</strain>
    </source>
</reference>
<evidence type="ECO:0000313" key="2">
    <source>
        <dbReference type="Proteomes" id="UP000010816"/>
    </source>
</evidence>
<dbReference type="EMBL" id="CP003051">
    <property type="protein sequence ID" value="AGA92007.1"/>
    <property type="molecule type" value="Genomic_DNA"/>
</dbReference>
<dbReference type="PATRIC" id="fig|765912.4.peg.3268"/>
<dbReference type="RefSeq" id="WP_015282135.1">
    <property type="nucleotide sequence ID" value="NC_019940.1"/>
</dbReference>
<keyword evidence="2" id="KW-1185">Reference proteome</keyword>
<accession>L0H1V1</accession>